<proteinExistence type="predicted"/>
<keyword evidence="1" id="KW-0812">Transmembrane</keyword>
<reference evidence="4" key="2">
    <citation type="submission" date="2018-04" db="EMBL/GenBank/DDBJ databases">
        <title>Draft genome sequence of Mycobacterium montefiorense isolated from Japanese black salamander.</title>
        <authorList>
            <person name="Fukano H."/>
            <person name="Yoshida M."/>
            <person name="Shimizu A."/>
            <person name="Iwao H."/>
            <person name="Kurata O."/>
            <person name="Katayama Y."/>
            <person name="Omatsu T."/>
            <person name="Mizutani T."/>
            <person name="Wada S."/>
            <person name="Hoshino Y."/>
        </authorList>
    </citation>
    <scope>NUCLEOTIDE SEQUENCE [LARGE SCALE GENOMIC DNA]</scope>
    <source>
        <strain evidence="4">BS</strain>
    </source>
</reference>
<reference evidence="2" key="1">
    <citation type="journal article" date="2018" name="Genome Announc.">
        <title>Draft Genome Sequence of Mycobacterium montefiorense Isolated from Japanese Black Salamander (Hynobius nigrescens).</title>
        <authorList>
            <person name="Fukano H."/>
            <person name="Yoshida M."/>
            <person name="Shimizu A."/>
            <person name="Iwao H."/>
            <person name="Katayama Y."/>
            <person name="Omatsu T."/>
            <person name="Mizutani T."/>
            <person name="Kurata O."/>
            <person name="Wada S."/>
            <person name="Hoshino Y."/>
        </authorList>
    </citation>
    <scope>NUCLEOTIDE SEQUENCE</scope>
    <source>
        <strain evidence="2">BS</strain>
    </source>
</reference>
<evidence type="ECO:0000313" key="3">
    <source>
        <dbReference type="EMBL" id="GKU74714.1"/>
    </source>
</evidence>
<sequence length="352" mass="38079">MWARLVVAPWWVLWLVNAATFTVTLGAICVLGFSGFAACGWTWPLLSVLGFSVIATALITLSRRPVQQSYARTVAGLSRAQRSQAVGALRRGEAPSDPAVLAAAIRIGNLSMAYRRRVPRWQKRLAWCVPLLWVVAGVLEFIGNNARGALTWSALALLVSARMAWASQRARRLPQRLELLRSAAALSPPALSALADTQDSAAPPPSRRFRLAFAAVVAVAVAGAIVAVYQQGQPSRDCRTANAVVGFIHAHPDMLDSTLINPGGPGLDKYQDWSDQLIAYSQQVSAPDLAPHLRRIAKISTEALKLVTEARQDSFATQPGSEVVARQVTYHAIIGQLIDDDKALIPPCHPHR</sequence>
<dbReference type="Proteomes" id="UP000245060">
    <property type="component" value="Unassembled WGS sequence"/>
</dbReference>
<evidence type="ECO:0000313" key="5">
    <source>
        <dbReference type="Proteomes" id="UP001139505"/>
    </source>
</evidence>
<comment type="caution">
    <text evidence="3">The sequence shown here is derived from an EMBL/GenBank/DDBJ whole genome shotgun (WGS) entry which is preliminary data.</text>
</comment>
<organism evidence="3 5">
    <name type="scientific">Mycobacterium montefiorense</name>
    <dbReference type="NCBI Taxonomy" id="154654"/>
    <lineage>
        <taxon>Bacteria</taxon>
        <taxon>Bacillati</taxon>
        <taxon>Actinomycetota</taxon>
        <taxon>Actinomycetes</taxon>
        <taxon>Mycobacteriales</taxon>
        <taxon>Mycobacteriaceae</taxon>
        <taxon>Mycobacterium</taxon>
        <taxon>Mycobacterium simiae complex</taxon>
    </lineage>
</organism>
<dbReference type="RefSeq" id="WP_133250976.1">
    <property type="nucleotide sequence ID" value="NZ_BFCH01000007.1"/>
</dbReference>
<evidence type="ECO:0000256" key="1">
    <source>
        <dbReference type="SAM" id="Phobius"/>
    </source>
</evidence>
<reference evidence="3" key="3">
    <citation type="journal article" date="2022" name="Microbiol. Resour. Announc.">
        <title>Draft Genome Sequences of Eight Mycobacterium montefiorense Strains Isolated from Salamanders in Captivity.</title>
        <authorList>
            <person name="Komine T."/>
            <person name="Ihara H."/>
            <person name="Fukano H."/>
            <person name="Hoshino Y."/>
            <person name="Kurata O."/>
            <person name="Wada S."/>
        </authorList>
    </citation>
    <scope>NUCLEOTIDE SEQUENCE</scope>
    <source>
        <strain evidence="3">NJB18185</strain>
    </source>
</reference>
<dbReference type="EMBL" id="BQYH01000063">
    <property type="protein sequence ID" value="GKU74714.1"/>
    <property type="molecule type" value="Genomic_DNA"/>
</dbReference>
<evidence type="ECO:0000313" key="4">
    <source>
        <dbReference type="Proteomes" id="UP000245060"/>
    </source>
</evidence>
<dbReference type="AlphaFoldDB" id="A0AA37PQR3"/>
<name>A0AA37PQR3_9MYCO</name>
<feature type="transmembrane region" description="Helical" evidence="1">
    <location>
        <begin position="43"/>
        <end position="62"/>
    </location>
</feature>
<reference evidence="3" key="4">
    <citation type="submission" date="2022-04" db="EMBL/GenBank/DDBJ databases">
        <authorList>
            <person name="Komine T."/>
            <person name="Fukano H."/>
            <person name="Wada S."/>
        </authorList>
    </citation>
    <scope>NUCLEOTIDE SEQUENCE</scope>
    <source>
        <strain evidence="3">NJB18185</strain>
    </source>
</reference>
<keyword evidence="1" id="KW-0472">Membrane</keyword>
<feature type="transmembrane region" description="Helical" evidence="1">
    <location>
        <begin position="12"/>
        <end position="37"/>
    </location>
</feature>
<keyword evidence="1" id="KW-1133">Transmembrane helix</keyword>
<gene>
    <name evidence="2" type="ORF">MmonteBS_09340</name>
    <name evidence="3" type="ORF">NJB18185_44850</name>
</gene>
<evidence type="ECO:0000313" key="2">
    <source>
        <dbReference type="EMBL" id="GBG36562.1"/>
    </source>
</evidence>
<dbReference type="Proteomes" id="UP001139505">
    <property type="component" value="Unassembled WGS sequence"/>
</dbReference>
<dbReference type="EMBL" id="BFCH01000007">
    <property type="protein sequence ID" value="GBG36562.1"/>
    <property type="molecule type" value="Genomic_DNA"/>
</dbReference>
<evidence type="ECO:0008006" key="6">
    <source>
        <dbReference type="Google" id="ProtNLM"/>
    </source>
</evidence>
<feature type="transmembrane region" description="Helical" evidence="1">
    <location>
        <begin position="149"/>
        <end position="166"/>
    </location>
</feature>
<feature type="transmembrane region" description="Helical" evidence="1">
    <location>
        <begin position="211"/>
        <end position="229"/>
    </location>
</feature>
<protein>
    <recommendedName>
        <fullName evidence="6">Integral membrane protein</fullName>
    </recommendedName>
</protein>
<accession>A0AA37PQR3</accession>
<feature type="transmembrane region" description="Helical" evidence="1">
    <location>
        <begin position="125"/>
        <end position="143"/>
    </location>
</feature>
<keyword evidence="4" id="KW-1185">Reference proteome</keyword>